<feature type="domain" description="BOP1 N-terminal" evidence="10">
    <location>
        <begin position="144"/>
        <end position="408"/>
    </location>
</feature>
<evidence type="ECO:0000256" key="7">
    <source>
        <dbReference type="HAMAP-Rule" id="MF_03027"/>
    </source>
</evidence>
<dbReference type="PROSITE" id="PS50082">
    <property type="entry name" value="WD_REPEATS_2"/>
    <property type="match status" value="1"/>
</dbReference>
<evidence type="ECO:0000256" key="3">
    <source>
        <dbReference type="ARBA" id="ARBA00022574"/>
    </source>
</evidence>
<dbReference type="Gene3D" id="2.130.10.10">
    <property type="entry name" value="YVTN repeat-like/Quinoprotein amine dehydrogenase"/>
    <property type="match status" value="1"/>
</dbReference>
<evidence type="ECO:0000256" key="5">
    <source>
        <dbReference type="ARBA" id="ARBA00023242"/>
    </source>
</evidence>
<keyword evidence="2 7" id="KW-0698">rRNA processing</keyword>
<dbReference type="PROSITE" id="PS00678">
    <property type="entry name" value="WD_REPEATS_1"/>
    <property type="match status" value="1"/>
</dbReference>
<comment type="function">
    <text evidence="7">Required for maturation of ribosomal RNAs and formation of the large ribosomal subunit.</text>
</comment>
<dbReference type="Pfam" id="PF08145">
    <property type="entry name" value="BOP1NT"/>
    <property type="match status" value="1"/>
</dbReference>
<dbReference type="FunFam" id="2.130.10.10:FF:000061">
    <property type="entry name" value="Ribosome biogenesis protein BOP1 homolog"/>
    <property type="match status" value="1"/>
</dbReference>
<feature type="region of interest" description="Disordered" evidence="9">
    <location>
        <begin position="47"/>
        <end position="131"/>
    </location>
</feature>
<keyword evidence="1 7" id="KW-0690">Ribosome biogenesis</keyword>
<organism evidence="11 12">
    <name type="scientific">Lymnaea stagnalis</name>
    <name type="common">Great pond snail</name>
    <name type="synonym">Helix stagnalis</name>
    <dbReference type="NCBI Taxonomy" id="6523"/>
    <lineage>
        <taxon>Eukaryota</taxon>
        <taxon>Metazoa</taxon>
        <taxon>Spiralia</taxon>
        <taxon>Lophotrochozoa</taxon>
        <taxon>Mollusca</taxon>
        <taxon>Gastropoda</taxon>
        <taxon>Heterobranchia</taxon>
        <taxon>Euthyneura</taxon>
        <taxon>Panpulmonata</taxon>
        <taxon>Hygrophila</taxon>
        <taxon>Lymnaeoidea</taxon>
        <taxon>Lymnaeidae</taxon>
        <taxon>Lymnaea</taxon>
    </lineage>
</organism>
<dbReference type="InterPro" id="IPR012953">
    <property type="entry name" value="BOP1_N_dom"/>
</dbReference>
<dbReference type="InterPro" id="IPR001680">
    <property type="entry name" value="WD40_rpt"/>
</dbReference>
<evidence type="ECO:0000256" key="9">
    <source>
        <dbReference type="SAM" id="MobiDB-lite"/>
    </source>
</evidence>
<accession>A0AAV2I1N5</accession>
<keyword evidence="4" id="KW-0677">Repeat</keyword>
<dbReference type="HAMAP" id="MF_03027">
    <property type="entry name" value="BOP1"/>
    <property type="match status" value="1"/>
</dbReference>
<evidence type="ECO:0000259" key="10">
    <source>
        <dbReference type="SMART" id="SM01035"/>
    </source>
</evidence>
<name>A0AAV2I1N5_LYMST</name>
<comment type="function">
    <text evidence="6">Component of the PeBoW complex, which is required for maturation of 28S and 5.8S ribosomal RNAs and formation of the 60S ribosome.</text>
</comment>
<dbReference type="AlphaFoldDB" id="A0AAV2I1N5"/>
<evidence type="ECO:0000256" key="1">
    <source>
        <dbReference type="ARBA" id="ARBA00022517"/>
    </source>
</evidence>
<proteinExistence type="inferred from homology"/>
<gene>
    <name evidence="11" type="ORF">GSLYS_00013717001</name>
</gene>
<comment type="similarity">
    <text evidence="7">Belongs to the WD repeat BOP1/ERB1 family.</text>
</comment>
<dbReference type="InterPro" id="IPR028598">
    <property type="entry name" value="BOP1/Erb1"/>
</dbReference>
<dbReference type="InterPro" id="IPR015943">
    <property type="entry name" value="WD40/YVTN_repeat-like_dom_sf"/>
</dbReference>
<dbReference type="Proteomes" id="UP001497497">
    <property type="component" value="Unassembled WGS sequence"/>
</dbReference>
<dbReference type="PANTHER" id="PTHR17605:SF0">
    <property type="entry name" value="RIBOSOME BIOGENESIS PROTEIN BOP1"/>
    <property type="match status" value="1"/>
</dbReference>
<evidence type="ECO:0000256" key="6">
    <source>
        <dbReference type="ARBA" id="ARBA00055102"/>
    </source>
</evidence>
<feature type="region of interest" description="Disordered" evidence="9">
    <location>
        <begin position="1"/>
        <end position="23"/>
    </location>
</feature>
<dbReference type="EMBL" id="CAXITT010000365">
    <property type="protein sequence ID" value="CAL1539984.1"/>
    <property type="molecule type" value="Genomic_DNA"/>
</dbReference>
<feature type="repeat" description="WD" evidence="8">
    <location>
        <begin position="415"/>
        <end position="456"/>
    </location>
</feature>
<evidence type="ECO:0000256" key="4">
    <source>
        <dbReference type="ARBA" id="ARBA00022737"/>
    </source>
</evidence>
<dbReference type="PROSITE" id="PS50294">
    <property type="entry name" value="WD_REPEATS_REGION"/>
    <property type="match status" value="1"/>
</dbReference>
<evidence type="ECO:0000313" key="12">
    <source>
        <dbReference type="Proteomes" id="UP001497497"/>
    </source>
</evidence>
<sequence length="755" mass="86491">MAWDWESKESKLHKKKNVSFNTGMARMGDLGKRKVKVLDESTDNNVSFFQKAEQVPEASDDSDEGSSFSDDEGEDSSSQDEEYVDEDDSEDDDSEDDSDSDEEKNDDQIEEVLDTVTQNDEYEYDSSDEEDVRNTIGNIPVEWYDDYEHIGYDVEGRKLIKPNHGDALDEFLQKADDPNYWRTVKNKLTGQKVVLSESDVRAIQRIQASTHPDGSEGLYAPWVDFFSNEVMNMPVTGRPPDKRSFIPSKWERQRVGQMVHALKMGWMKPRGEIRKLKLTQDPNAPSLDLWKEDNEPDITKRYRMHIPAPKEPLPGHAESYNPPEEYLFDEQEEAKWEAQEPEERRINFKPQKFSAYRSVPKYSQFVNERFSRLLDLYMAARQRKMKMNVNPEDLIPKRPDKKDLQPYPTREGMIYKGHTDMVRSISPDPSGQWLASGSDDGTVKLWEVGTGRCMTTLKFAGKVTYVSWNPNPAINLLAAVVGPTVILLNPGLVDKLVCSNTDSTLDKYEDDGDTAGKKSFVEWSTFDVLDQEKGLRIQVVHAKDVVQFTWHTKGDYFATVQQDGSKSQAVLIHQLSRRQTQAPFSKPKGLVQRVIFHPVHPYFFVATQQHIRIYNLVKQELHKKLQANCKYISSIDIHPGGDNIIIGSYDSRLCWFDLDLSTKPYQTLKYHKKALRQVAFHKHYPLFASASDDGSVIVSHGKVYSDQLLNPLIVTVKVLRGHKTTNHISVLDCKFHPTQPWIFSSGADSTIRLYV</sequence>
<dbReference type="GO" id="GO:0070545">
    <property type="term" value="C:PeBoW complex"/>
    <property type="evidence" value="ECO:0007669"/>
    <property type="project" value="TreeGrafter"/>
</dbReference>
<reference evidence="11 12" key="1">
    <citation type="submission" date="2024-04" db="EMBL/GenBank/DDBJ databases">
        <authorList>
            <consortium name="Genoscope - CEA"/>
            <person name="William W."/>
        </authorList>
    </citation>
    <scope>NUCLEOTIDE SEQUENCE [LARGE SCALE GENOMIC DNA]</scope>
</reference>
<dbReference type="InterPro" id="IPR036322">
    <property type="entry name" value="WD40_repeat_dom_sf"/>
</dbReference>
<dbReference type="GO" id="GO:0005654">
    <property type="term" value="C:nucleoplasm"/>
    <property type="evidence" value="ECO:0007669"/>
    <property type="project" value="UniProtKB-SubCell"/>
</dbReference>
<dbReference type="GO" id="GO:0000466">
    <property type="term" value="P:maturation of 5.8S rRNA from tricistronic rRNA transcript (SSU-rRNA, 5.8S rRNA, LSU-rRNA)"/>
    <property type="evidence" value="ECO:0007669"/>
    <property type="project" value="UniProtKB-UniRule"/>
</dbReference>
<comment type="caution">
    <text evidence="11">The sequence shown here is derived from an EMBL/GenBank/DDBJ whole genome shotgun (WGS) entry which is preliminary data.</text>
</comment>
<dbReference type="Pfam" id="PF00400">
    <property type="entry name" value="WD40"/>
    <property type="match status" value="4"/>
</dbReference>
<dbReference type="GO" id="GO:0030687">
    <property type="term" value="C:preribosome, large subunit precursor"/>
    <property type="evidence" value="ECO:0007669"/>
    <property type="project" value="UniProtKB-UniRule"/>
</dbReference>
<evidence type="ECO:0000256" key="8">
    <source>
        <dbReference type="PROSITE-ProRule" id="PRU00221"/>
    </source>
</evidence>
<keyword evidence="12" id="KW-1185">Reference proteome</keyword>
<dbReference type="GO" id="GO:0043021">
    <property type="term" value="F:ribonucleoprotein complex binding"/>
    <property type="evidence" value="ECO:0007669"/>
    <property type="project" value="UniProtKB-UniRule"/>
</dbReference>
<dbReference type="InterPro" id="IPR019775">
    <property type="entry name" value="WD40_repeat_CS"/>
</dbReference>
<dbReference type="SUPFAM" id="SSF50978">
    <property type="entry name" value="WD40 repeat-like"/>
    <property type="match status" value="1"/>
</dbReference>
<feature type="compositionally biased region" description="Basic and acidic residues" evidence="9">
    <location>
        <begin position="1"/>
        <end position="10"/>
    </location>
</feature>
<keyword evidence="5 7" id="KW-0539">Nucleus</keyword>
<dbReference type="PANTHER" id="PTHR17605">
    <property type="entry name" value="RIBOSOME BIOGENESIS PROTEIN BOP1 BLOCK OF PROLIFERATION 1 PROTEIN"/>
    <property type="match status" value="1"/>
</dbReference>
<dbReference type="GO" id="GO:0000463">
    <property type="term" value="P:maturation of LSU-rRNA from tricistronic rRNA transcript (SSU-rRNA, 5.8S rRNA, LSU-rRNA)"/>
    <property type="evidence" value="ECO:0007669"/>
    <property type="project" value="UniProtKB-UniRule"/>
</dbReference>
<dbReference type="SMART" id="SM00320">
    <property type="entry name" value="WD40"/>
    <property type="match status" value="7"/>
</dbReference>
<evidence type="ECO:0000313" key="11">
    <source>
        <dbReference type="EMBL" id="CAL1539984.1"/>
    </source>
</evidence>
<dbReference type="SMART" id="SM01035">
    <property type="entry name" value="BOP1NT"/>
    <property type="match status" value="1"/>
</dbReference>
<feature type="compositionally biased region" description="Acidic residues" evidence="9">
    <location>
        <begin position="120"/>
        <end position="131"/>
    </location>
</feature>
<evidence type="ECO:0000256" key="2">
    <source>
        <dbReference type="ARBA" id="ARBA00022552"/>
    </source>
</evidence>
<keyword evidence="3 8" id="KW-0853">WD repeat</keyword>
<feature type="compositionally biased region" description="Acidic residues" evidence="9">
    <location>
        <begin position="58"/>
        <end position="113"/>
    </location>
</feature>
<comment type="subcellular location">
    <subcellularLocation>
        <location evidence="7">Nucleus</location>
        <location evidence="7">Nucleolus</location>
    </subcellularLocation>
    <subcellularLocation>
        <location evidence="7">Nucleus</location>
        <location evidence="7">Nucleoplasm</location>
    </subcellularLocation>
</comment>
<protein>
    <recommendedName>
        <fullName evidence="7">Ribosome biogenesis protein BOP1 homolog</fullName>
    </recommendedName>
</protein>